<proteinExistence type="predicted"/>
<gene>
    <name evidence="2" type="ORF">EYF80_029585</name>
</gene>
<feature type="region of interest" description="Disordered" evidence="1">
    <location>
        <begin position="150"/>
        <end position="181"/>
    </location>
</feature>
<evidence type="ECO:0000313" key="3">
    <source>
        <dbReference type="Proteomes" id="UP000314294"/>
    </source>
</evidence>
<accession>A0A4Z2H5F9</accession>
<feature type="region of interest" description="Disordered" evidence="1">
    <location>
        <begin position="67"/>
        <end position="131"/>
    </location>
</feature>
<reference evidence="2 3" key="1">
    <citation type="submission" date="2019-03" db="EMBL/GenBank/DDBJ databases">
        <title>First draft genome of Liparis tanakae, snailfish: a comprehensive survey of snailfish specific genes.</title>
        <authorList>
            <person name="Kim W."/>
            <person name="Song I."/>
            <person name="Jeong J.-H."/>
            <person name="Kim D."/>
            <person name="Kim S."/>
            <person name="Ryu S."/>
            <person name="Song J.Y."/>
            <person name="Lee S.K."/>
        </authorList>
    </citation>
    <scope>NUCLEOTIDE SEQUENCE [LARGE SCALE GENOMIC DNA]</scope>
    <source>
        <tissue evidence="2">Muscle</tissue>
    </source>
</reference>
<evidence type="ECO:0000313" key="2">
    <source>
        <dbReference type="EMBL" id="TNN60152.1"/>
    </source>
</evidence>
<evidence type="ECO:0000256" key="1">
    <source>
        <dbReference type="SAM" id="MobiDB-lite"/>
    </source>
</evidence>
<sequence length="181" mass="19883">MDQYVPLGAVRGFLVRSVAVPMNMLRPRSSRLFLSVSRKASMNSSMSMLPSWLRSMVTTRSEMVSSVDAQQLPGLPEVVNGDEALAEEEEEEEEAEEEEEEEEEGEGGDQLVAQHPPGEAEVHHALHGGGPVVQTHQTWRRLINEATPGLAQRPAVTKREDVGASAGPPVSELTFRLWQNS</sequence>
<dbReference type="AlphaFoldDB" id="A0A4Z2H5F9"/>
<protein>
    <submittedName>
        <fullName evidence="2">Uncharacterized protein</fullName>
    </submittedName>
</protein>
<comment type="caution">
    <text evidence="2">The sequence shown here is derived from an EMBL/GenBank/DDBJ whole genome shotgun (WGS) entry which is preliminary data.</text>
</comment>
<dbReference type="EMBL" id="SRLO01000339">
    <property type="protein sequence ID" value="TNN60152.1"/>
    <property type="molecule type" value="Genomic_DNA"/>
</dbReference>
<organism evidence="2 3">
    <name type="scientific">Liparis tanakae</name>
    <name type="common">Tanaka's snailfish</name>
    <dbReference type="NCBI Taxonomy" id="230148"/>
    <lineage>
        <taxon>Eukaryota</taxon>
        <taxon>Metazoa</taxon>
        <taxon>Chordata</taxon>
        <taxon>Craniata</taxon>
        <taxon>Vertebrata</taxon>
        <taxon>Euteleostomi</taxon>
        <taxon>Actinopterygii</taxon>
        <taxon>Neopterygii</taxon>
        <taxon>Teleostei</taxon>
        <taxon>Neoteleostei</taxon>
        <taxon>Acanthomorphata</taxon>
        <taxon>Eupercaria</taxon>
        <taxon>Perciformes</taxon>
        <taxon>Cottioidei</taxon>
        <taxon>Cottales</taxon>
        <taxon>Liparidae</taxon>
        <taxon>Liparis</taxon>
    </lineage>
</organism>
<dbReference type="Proteomes" id="UP000314294">
    <property type="component" value="Unassembled WGS sequence"/>
</dbReference>
<feature type="compositionally biased region" description="Acidic residues" evidence="1">
    <location>
        <begin position="84"/>
        <end position="107"/>
    </location>
</feature>
<keyword evidence="3" id="KW-1185">Reference proteome</keyword>
<name>A0A4Z2H5F9_9TELE</name>